<feature type="chain" id="PRO_5004358924" evidence="1">
    <location>
        <begin position="22"/>
        <end position="125"/>
    </location>
</feature>
<reference evidence="3" key="1">
    <citation type="journal article" date="2013" name="Genome Announc.">
        <title>Draft genome sequence of Neofusicoccum parvum isolate UCR-NP2, a fungal vascular pathogen associated with grapevine cankers.</title>
        <authorList>
            <person name="Blanco-Ulate B."/>
            <person name="Rolshausen P."/>
            <person name="Cantu D."/>
        </authorList>
    </citation>
    <scope>NUCLEOTIDE SEQUENCE [LARGE SCALE GENOMIC DNA]</scope>
    <source>
        <strain evidence="3">UCR-NP2</strain>
    </source>
</reference>
<dbReference type="STRING" id="1287680.R1EFH0"/>
<proteinExistence type="predicted"/>
<dbReference type="EMBL" id="KB916452">
    <property type="protein sequence ID" value="EOD46488.1"/>
    <property type="molecule type" value="Genomic_DNA"/>
</dbReference>
<sequence>MASLRLLRPLAVGLTASAVLAAPLLARPSSLRVYCDSSAGSSPVSARDWSFSHDNARNTTRGTRKSGINPRIWRQFLESRGIHIVPYNRIQKYFKGIDVRSALQDNVAFKLSLGTTFTLAAFAEF</sequence>
<evidence type="ECO:0000313" key="2">
    <source>
        <dbReference type="EMBL" id="EOD46488.1"/>
    </source>
</evidence>
<dbReference type="eggNOG" id="ENOG502SEUQ">
    <property type="taxonomic scope" value="Eukaryota"/>
</dbReference>
<protein>
    <submittedName>
        <fullName evidence="2">Uncharacterized protein</fullName>
    </submittedName>
</protein>
<organism evidence="2 3">
    <name type="scientific">Botryosphaeria parva (strain UCR-NP2)</name>
    <name type="common">Grapevine canker fungus</name>
    <name type="synonym">Neofusicoccum parvum</name>
    <dbReference type="NCBI Taxonomy" id="1287680"/>
    <lineage>
        <taxon>Eukaryota</taxon>
        <taxon>Fungi</taxon>
        <taxon>Dikarya</taxon>
        <taxon>Ascomycota</taxon>
        <taxon>Pezizomycotina</taxon>
        <taxon>Dothideomycetes</taxon>
        <taxon>Dothideomycetes incertae sedis</taxon>
        <taxon>Botryosphaeriales</taxon>
        <taxon>Botryosphaeriaceae</taxon>
        <taxon>Neofusicoccum</taxon>
    </lineage>
</organism>
<accession>R1EFH0</accession>
<dbReference type="HOGENOM" id="CLU_106353_1_1_1"/>
<gene>
    <name evidence="2" type="ORF">UCRNP2_6802</name>
</gene>
<dbReference type="OrthoDB" id="3990500at2759"/>
<evidence type="ECO:0000256" key="1">
    <source>
        <dbReference type="SAM" id="SignalP"/>
    </source>
</evidence>
<evidence type="ECO:0000313" key="3">
    <source>
        <dbReference type="Proteomes" id="UP000013521"/>
    </source>
</evidence>
<dbReference type="Proteomes" id="UP000013521">
    <property type="component" value="Unassembled WGS sequence"/>
</dbReference>
<dbReference type="AlphaFoldDB" id="R1EFH0"/>
<keyword evidence="1" id="KW-0732">Signal</keyword>
<dbReference type="KEGG" id="npa:UCRNP2_6802"/>
<name>R1EFH0_BOTPV</name>
<feature type="signal peptide" evidence="1">
    <location>
        <begin position="1"/>
        <end position="21"/>
    </location>
</feature>